<accession>A0A086JBI9</accession>
<keyword evidence="1" id="KW-0472">Membrane</keyword>
<dbReference type="OrthoDB" id="10283049at2759"/>
<organism evidence="3 4">
    <name type="scientific">Toxoplasma gondii GAB2-2007-GAL-DOM2</name>
    <dbReference type="NCBI Taxonomy" id="1130820"/>
    <lineage>
        <taxon>Eukaryota</taxon>
        <taxon>Sar</taxon>
        <taxon>Alveolata</taxon>
        <taxon>Apicomplexa</taxon>
        <taxon>Conoidasida</taxon>
        <taxon>Coccidia</taxon>
        <taxon>Eucoccidiorida</taxon>
        <taxon>Eimeriorina</taxon>
        <taxon>Sarcocystidae</taxon>
        <taxon>Toxoplasma</taxon>
    </lineage>
</organism>
<proteinExistence type="predicted"/>
<dbReference type="Proteomes" id="UP000028837">
    <property type="component" value="Unassembled WGS sequence"/>
</dbReference>
<gene>
    <name evidence="3" type="ORF">TGDOM2_316690</name>
</gene>
<evidence type="ECO:0000313" key="3">
    <source>
        <dbReference type="EMBL" id="KFG29507.1"/>
    </source>
</evidence>
<comment type="caution">
    <text evidence="3">The sequence shown here is derived from an EMBL/GenBank/DDBJ whole genome shotgun (WGS) entry which is preliminary data.</text>
</comment>
<protein>
    <submittedName>
        <fullName evidence="3">Putative transmembrane protein</fullName>
    </submittedName>
</protein>
<evidence type="ECO:0000256" key="1">
    <source>
        <dbReference type="SAM" id="Phobius"/>
    </source>
</evidence>
<keyword evidence="2" id="KW-0732">Signal</keyword>
<feature type="transmembrane region" description="Helical" evidence="1">
    <location>
        <begin position="124"/>
        <end position="143"/>
    </location>
</feature>
<reference evidence="3 4" key="1">
    <citation type="submission" date="2014-02" db="EMBL/GenBank/DDBJ databases">
        <authorList>
            <person name="Sibley D."/>
            <person name="Venepally P."/>
            <person name="Karamycheva S."/>
            <person name="Hadjithomas M."/>
            <person name="Khan A."/>
            <person name="Brunk B."/>
            <person name="Roos D."/>
            <person name="Caler E."/>
            <person name="Lorenzi H."/>
        </authorList>
    </citation>
    <scope>NUCLEOTIDE SEQUENCE [LARGE SCALE GENOMIC DNA]</scope>
    <source>
        <strain evidence="3 4">GAB2-2007-GAL-DOM2</strain>
    </source>
</reference>
<sequence length="144" mass="15376">MMRALALNHLFVVLGVASTFITLAAAQATEPWVCGGKTQFLGECARCVSSDQCKDNSSCCPRLKVCTGQKACPGPWGNCNPLLLTRTATEMKQELWDSSNCSGASGIPLRNWVDCSATIPAVALSLWNAATIAFVFIAFLGWLS</sequence>
<evidence type="ECO:0000256" key="2">
    <source>
        <dbReference type="SAM" id="SignalP"/>
    </source>
</evidence>
<keyword evidence="1" id="KW-1133">Transmembrane helix</keyword>
<keyword evidence="1 3" id="KW-0812">Transmembrane</keyword>
<feature type="chain" id="PRO_5001808131" evidence="2">
    <location>
        <begin position="27"/>
        <end position="144"/>
    </location>
</feature>
<feature type="signal peptide" evidence="2">
    <location>
        <begin position="1"/>
        <end position="26"/>
    </location>
</feature>
<name>A0A086JBI9_TOXGO</name>
<dbReference type="VEuPathDB" id="ToxoDB:TGDOM2_316690"/>
<dbReference type="AlphaFoldDB" id="A0A086JBI9"/>
<dbReference type="EMBL" id="AHZU02001722">
    <property type="protein sequence ID" value="KFG29507.1"/>
    <property type="molecule type" value="Genomic_DNA"/>
</dbReference>
<evidence type="ECO:0000313" key="4">
    <source>
        <dbReference type="Proteomes" id="UP000028837"/>
    </source>
</evidence>